<reference evidence="3 5" key="2">
    <citation type="submission" date="2018-06" db="EMBL/GenBank/DDBJ databases">
        <authorList>
            <consortium name="Pathogen Informatics"/>
            <person name="Doyle S."/>
        </authorList>
    </citation>
    <scope>NUCLEOTIDE SEQUENCE [LARGE SCALE GENOMIC DNA]</scope>
    <source>
        <strain evidence="3 5">NCTC12376</strain>
    </source>
</reference>
<feature type="transmembrane region" description="Helical" evidence="1">
    <location>
        <begin position="245"/>
        <end position="265"/>
    </location>
</feature>
<dbReference type="Proteomes" id="UP000054639">
    <property type="component" value="Unassembled WGS sequence"/>
</dbReference>
<dbReference type="EMBL" id="LNYR01000012">
    <property type="protein sequence ID" value="KTD50842.1"/>
    <property type="molecule type" value="Genomic_DNA"/>
</dbReference>
<dbReference type="Proteomes" id="UP000254230">
    <property type="component" value="Unassembled WGS sequence"/>
</dbReference>
<name>A0A378KTM9_9GAMM</name>
<dbReference type="OrthoDB" id="5650772at2"/>
<evidence type="ECO:0000313" key="5">
    <source>
        <dbReference type="Proteomes" id="UP000254230"/>
    </source>
</evidence>
<dbReference type="RefSeq" id="WP_058473265.1">
    <property type="nucleotide sequence ID" value="NZ_CAAAIL010000004.1"/>
</dbReference>
<evidence type="ECO:0000256" key="1">
    <source>
        <dbReference type="SAM" id="Phobius"/>
    </source>
</evidence>
<reference evidence="2 4" key="1">
    <citation type="submission" date="2015-11" db="EMBL/GenBank/DDBJ databases">
        <title>Genomic analysis of 38 Legionella species identifies large and diverse effector repertoires.</title>
        <authorList>
            <person name="Burstein D."/>
            <person name="Amaro F."/>
            <person name="Zusman T."/>
            <person name="Lifshitz Z."/>
            <person name="Cohen O."/>
            <person name="Gilbert J.A."/>
            <person name="Pupko T."/>
            <person name="Shuman H.A."/>
            <person name="Segal G."/>
        </authorList>
    </citation>
    <scope>NUCLEOTIDE SEQUENCE [LARGE SCALE GENOMIC DNA]</scope>
    <source>
        <strain evidence="2 4">ATCC 49507</strain>
    </source>
</reference>
<proteinExistence type="predicted"/>
<evidence type="ECO:0000313" key="3">
    <source>
        <dbReference type="EMBL" id="STY17912.1"/>
    </source>
</evidence>
<evidence type="ECO:0000313" key="2">
    <source>
        <dbReference type="EMBL" id="KTD50842.1"/>
    </source>
</evidence>
<feature type="transmembrane region" description="Helical" evidence="1">
    <location>
        <begin position="203"/>
        <end position="225"/>
    </location>
</feature>
<dbReference type="AlphaFoldDB" id="A0A378KTM9"/>
<accession>A0A378KTM9</accession>
<keyword evidence="1" id="KW-1133">Transmembrane helix</keyword>
<keyword evidence="4" id="KW-1185">Reference proteome</keyword>
<keyword evidence="1" id="KW-0472">Membrane</keyword>
<organism evidence="3 5">
    <name type="scientific">Legionella quateirensis</name>
    <dbReference type="NCBI Taxonomy" id="45072"/>
    <lineage>
        <taxon>Bacteria</taxon>
        <taxon>Pseudomonadati</taxon>
        <taxon>Pseudomonadota</taxon>
        <taxon>Gammaproteobacteria</taxon>
        <taxon>Legionellales</taxon>
        <taxon>Legionellaceae</taxon>
        <taxon>Legionella</taxon>
    </lineage>
</organism>
<protein>
    <submittedName>
        <fullName evidence="3">Uncharacterized protein</fullName>
    </submittedName>
</protein>
<gene>
    <name evidence="2" type="ORF">Lqua_1069</name>
    <name evidence="3" type="ORF">NCTC12376_01727</name>
</gene>
<keyword evidence="1" id="KW-0812">Transmembrane</keyword>
<evidence type="ECO:0000313" key="4">
    <source>
        <dbReference type="Proteomes" id="UP000054639"/>
    </source>
</evidence>
<sequence>MACIFTNKPLLENEYKRLFLEKLSTLPKLKECLSARYDKKEITDTELKGLFSNNHKKIFDFIGRSNENRLRHFFGHSAQSDFRDAQIRLIDRLILDSIHFEIINMLMLQFANEYTDNQTEIEKEWQNELEDHAKLGSLPKIVIIQNAIKSIKNNVFKDLVFPENKSVALFHLKGQNVSPNEYVFINWLSLSNTKSQVKTDHSIYAIVAAALIALCAFAFFIVSWSLKGATTAGIGVTFATSLNPASFVVGLFIALLLSGLISYACSKSIKGTIDTIDPSLSSPEQFPNRPSTEFIISKLPKKEQNETSHNETRTDGFNALFSNTKMVLEDAIHSEGLDTRLNPNL</sequence>
<dbReference type="EMBL" id="UGOW01000001">
    <property type="protein sequence ID" value="STY17912.1"/>
    <property type="molecule type" value="Genomic_DNA"/>
</dbReference>